<feature type="region of interest" description="Disordered" evidence="1">
    <location>
        <begin position="121"/>
        <end position="151"/>
    </location>
</feature>
<evidence type="ECO:0000313" key="2">
    <source>
        <dbReference type="EMBL" id="PKZ42393.1"/>
    </source>
</evidence>
<sequence length="218" mass="22165">MDQLDVLGAGRMGRALAGRAAARGLGVRVHRRLHLMPAGSPAVPVLLALPLEHLEELDPELLAGRVVVDAMNAWGDAAELMPAAVHPGGTSGAVAEHLRHSRVVKAFNHLSYHDVEVAPGGAGGAAGADGEDGDLEARGPGGADPASGPDHRRALLVAGDDPTARTVVSGLVVAMGFAPVEAPLARGRLAEPGNVLFGQHLTAAGMRATLARHPSRAA</sequence>
<dbReference type="SUPFAM" id="SSF51735">
    <property type="entry name" value="NAD(P)-binding Rossmann-fold domains"/>
    <property type="match status" value="1"/>
</dbReference>
<gene>
    <name evidence="2" type="ORF">CYJ76_02210</name>
</gene>
<name>A0A2I1PCM8_9MICO</name>
<dbReference type="Gene3D" id="3.40.50.720">
    <property type="entry name" value="NAD(P)-binding Rossmann-like Domain"/>
    <property type="match status" value="1"/>
</dbReference>
<evidence type="ECO:0008006" key="4">
    <source>
        <dbReference type="Google" id="ProtNLM"/>
    </source>
</evidence>
<dbReference type="EMBL" id="PKIZ01000003">
    <property type="protein sequence ID" value="PKZ42393.1"/>
    <property type="molecule type" value="Genomic_DNA"/>
</dbReference>
<evidence type="ECO:0000256" key="1">
    <source>
        <dbReference type="SAM" id="MobiDB-lite"/>
    </source>
</evidence>
<organism evidence="2 3">
    <name type="scientific">Kytococcus schroeteri</name>
    <dbReference type="NCBI Taxonomy" id="138300"/>
    <lineage>
        <taxon>Bacteria</taxon>
        <taxon>Bacillati</taxon>
        <taxon>Actinomycetota</taxon>
        <taxon>Actinomycetes</taxon>
        <taxon>Micrococcales</taxon>
        <taxon>Kytococcaceae</taxon>
        <taxon>Kytococcus</taxon>
    </lineage>
</organism>
<dbReference type="Proteomes" id="UP000234206">
    <property type="component" value="Unassembled WGS sequence"/>
</dbReference>
<dbReference type="AlphaFoldDB" id="A0A2I1PCM8"/>
<proteinExistence type="predicted"/>
<dbReference type="InterPro" id="IPR036291">
    <property type="entry name" value="NAD(P)-bd_dom_sf"/>
</dbReference>
<protein>
    <recommendedName>
        <fullName evidence="4">Pyrroline-5-carboxylate reductase catalytic N-terminal domain-containing protein</fullName>
    </recommendedName>
</protein>
<accession>A0A2I1PCM8</accession>
<reference evidence="2 3" key="1">
    <citation type="submission" date="2017-12" db="EMBL/GenBank/DDBJ databases">
        <title>Phylogenetic diversity of female urinary microbiome.</title>
        <authorList>
            <person name="Thomas-White K."/>
            <person name="Wolfe A.J."/>
        </authorList>
    </citation>
    <scope>NUCLEOTIDE SEQUENCE [LARGE SCALE GENOMIC DNA]</scope>
    <source>
        <strain evidence="2 3">UMB1298</strain>
    </source>
</reference>
<evidence type="ECO:0000313" key="3">
    <source>
        <dbReference type="Proteomes" id="UP000234206"/>
    </source>
</evidence>
<comment type="caution">
    <text evidence="2">The sequence shown here is derived from an EMBL/GenBank/DDBJ whole genome shotgun (WGS) entry which is preliminary data.</text>
</comment>
<keyword evidence="3" id="KW-1185">Reference proteome</keyword>